<dbReference type="EMBL" id="PNBA02000019">
    <property type="protein sequence ID" value="KAG6390945.1"/>
    <property type="molecule type" value="Genomic_DNA"/>
</dbReference>
<sequence length="277" mass="31372">MGQYTLHAQCVERGLLGGPFVRRSFLSLYSQFGDMRSAHKVFDEIPQPCIVSINAMLDAFGKSGNVDLAISMFFSMPKRDVYSWTSIINGYAQNGCFMEAIKFFTEMMRDEDVIRGFLRPSEATFSNSIDIVLWENGLPKLCFSSVQWHVREKEIWDHAAAWRKAMVHAGNQKIPAIIKEIVREMLANENVVAGKLRLKGKAFDARNAAIRKKRKHRNRNILSYHAVGNVQSTDENNALLERLAKAAMKSHCDRIGEFNQYLATPSEHYDLPKAGPG</sequence>
<accession>A0A8X8W9J0</accession>
<organism evidence="3">
    <name type="scientific">Salvia splendens</name>
    <name type="common">Scarlet sage</name>
    <dbReference type="NCBI Taxonomy" id="180675"/>
    <lineage>
        <taxon>Eukaryota</taxon>
        <taxon>Viridiplantae</taxon>
        <taxon>Streptophyta</taxon>
        <taxon>Embryophyta</taxon>
        <taxon>Tracheophyta</taxon>
        <taxon>Spermatophyta</taxon>
        <taxon>Magnoliopsida</taxon>
        <taxon>eudicotyledons</taxon>
        <taxon>Gunneridae</taxon>
        <taxon>Pentapetalae</taxon>
        <taxon>asterids</taxon>
        <taxon>lamiids</taxon>
        <taxon>Lamiales</taxon>
        <taxon>Lamiaceae</taxon>
        <taxon>Nepetoideae</taxon>
        <taxon>Mentheae</taxon>
        <taxon>Salviinae</taxon>
        <taxon>Salvia</taxon>
        <taxon>Salvia subgen. Calosphace</taxon>
        <taxon>core Calosphace</taxon>
    </lineage>
</organism>
<evidence type="ECO:0008006" key="5">
    <source>
        <dbReference type="Google" id="ProtNLM"/>
    </source>
</evidence>
<dbReference type="InterPro" id="IPR002885">
    <property type="entry name" value="PPR_rpt"/>
</dbReference>
<gene>
    <name evidence="3" type="ORF">SASPL_148691</name>
</gene>
<keyword evidence="1" id="KW-0677">Repeat</keyword>
<proteinExistence type="predicted"/>
<dbReference type="NCBIfam" id="TIGR00756">
    <property type="entry name" value="PPR"/>
    <property type="match status" value="2"/>
</dbReference>
<dbReference type="PANTHER" id="PTHR47925">
    <property type="entry name" value="OS01G0913400 PROTEIN-RELATED"/>
    <property type="match status" value="1"/>
</dbReference>
<feature type="repeat" description="PPR" evidence="2">
    <location>
        <begin position="80"/>
        <end position="110"/>
    </location>
</feature>
<evidence type="ECO:0000313" key="3">
    <source>
        <dbReference type="EMBL" id="KAG6390945.1"/>
    </source>
</evidence>
<dbReference type="Pfam" id="PF01535">
    <property type="entry name" value="PPR"/>
    <property type="match status" value="3"/>
</dbReference>
<comment type="caution">
    <text evidence="3">The sequence shown here is derived from an EMBL/GenBank/DDBJ whole genome shotgun (WGS) entry which is preliminary data.</text>
</comment>
<dbReference type="PROSITE" id="PS51375">
    <property type="entry name" value="PPR"/>
    <property type="match status" value="1"/>
</dbReference>
<dbReference type="InterPro" id="IPR011990">
    <property type="entry name" value="TPR-like_helical_dom_sf"/>
</dbReference>
<reference evidence="3" key="1">
    <citation type="submission" date="2018-01" db="EMBL/GenBank/DDBJ databases">
        <authorList>
            <person name="Mao J.F."/>
        </authorList>
    </citation>
    <scope>NUCLEOTIDE SEQUENCE</scope>
    <source>
        <strain evidence="3">Huo1</strain>
        <tissue evidence="3">Leaf</tissue>
    </source>
</reference>
<dbReference type="AlphaFoldDB" id="A0A8X8W9J0"/>
<evidence type="ECO:0000256" key="2">
    <source>
        <dbReference type="PROSITE-ProRule" id="PRU00708"/>
    </source>
</evidence>
<protein>
    <recommendedName>
        <fullName evidence="5">Pentatricopeptide repeat-containing protein</fullName>
    </recommendedName>
</protein>
<dbReference type="Proteomes" id="UP000298416">
    <property type="component" value="Unassembled WGS sequence"/>
</dbReference>
<name>A0A8X8W9J0_SALSN</name>
<reference evidence="3" key="2">
    <citation type="submission" date="2020-08" db="EMBL/GenBank/DDBJ databases">
        <title>Plant Genome Project.</title>
        <authorList>
            <person name="Zhang R.-G."/>
        </authorList>
    </citation>
    <scope>NUCLEOTIDE SEQUENCE</scope>
    <source>
        <strain evidence="3">Huo1</strain>
        <tissue evidence="3">Leaf</tissue>
    </source>
</reference>
<dbReference type="PANTHER" id="PTHR47925:SF84">
    <property type="entry name" value="PENTATRICOPEPTIDE REPEAT-CONTAINING PROTEIN"/>
    <property type="match status" value="1"/>
</dbReference>
<dbReference type="Gene3D" id="1.25.40.10">
    <property type="entry name" value="Tetratricopeptide repeat domain"/>
    <property type="match status" value="1"/>
</dbReference>
<keyword evidence="4" id="KW-1185">Reference proteome</keyword>
<evidence type="ECO:0000313" key="4">
    <source>
        <dbReference type="Proteomes" id="UP000298416"/>
    </source>
</evidence>
<evidence type="ECO:0000256" key="1">
    <source>
        <dbReference type="ARBA" id="ARBA00022737"/>
    </source>
</evidence>